<dbReference type="InterPro" id="IPR042235">
    <property type="entry name" value="ZP-C_dom"/>
</dbReference>
<feature type="domain" description="SRCR" evidence="6">
    <location>
        <begin position="152"/>
        <end position="201"/>
    </location>
</feature>
<evidence type="ECO:0000256" key="4">
    <source>
        <dbReference type="PROSITE-ProRule" id="PRU00196"/>
    </source>
</evidence>
<dbReference type="PANTHER" id="PTHR14002:SF43">
    <property type="entry name" value="DELTA-LIKE PROTEIN"/>
    <property type="match status" value="1"/>
</dbReference>
<dbReference type="Pfam" id="PF23344">
    <property type="entry name" value="ZP-N"/>
    <property type="match status" value="1"/>
</dbReference>
<dbReference type="InterPro" id="IPR055356">
    <property type="entry name" value="ZP-N"/>
</dbReference>
<dbReference type="EMBL" id="GG666520">
    <property type="protein sequence ID" value="EEN59527.1"/>
    <property type="molecule type" value="Genomic_DNA"/>
</dbReference>
<feature type="domain" description="SRCR" evidence="6">
    <location>
        <begin position="676"/>
        <end position="840"/>
    </location>
</feature>
<gene>
    <name evidence="8" type="ORF">BRAFLDRAFT_79052</name>
</gene>
<keyword evidence="2 4" id="KW-1015">Disulfide bond</keyword>
<dbReference type="eggNOG" id="ENOG502RSDM">
    <property type="taxonomic scope" value="Eukaryota"/>
</dbReference>
<dbReference type="Gene3D" id="2.60.40.4100">
    <property type="entry name" value="Zona pellucida, ZP-C domain"/>
    <property type="match status" value="1"/>
</dbReference>
<keyword evidence="1 5" id="KW-0732">Signal</keyword>
<organism>
    <name type="scientific">Branchiostoma floridae</name>
    <name type="common">Florida lancelet</name>
    <name type="synonym">Amphioxus</name>
    <dbReference type="NCBI Taxonomy" id="7739"/>
    <lineage>
        <taxon>Eukaryota</taxon>
        <taxon>Metazoa</taxon>
        <taxon>Chordata</taxon>
        <taxon>Cephalochordata</taxon>
        <taxon>Leptocardii</taxon>
        <taxon>Amphioxiformes</taxon>
        <taxon>Branchiostomatidae</taxon>
        <taxon>Branchiostoma</taxon>
    </lineage>
</organism>
<dbReference type="GO" id="GO:0016020">
    <property type="term" value="C:membrane"/>
    <property type="evidence" value="ECO:0007669"/>
    <property type="project" value="InterPro"/>
</dbReference>
<evidence type="ECO:0008006" key="9">
    <source>
        <dbReference type="Google" id="ProtNLM"/>
    </source>
</evidence>
<name>C3YK70_BRAFL</name>
<evidence type="ECO:0000256" key="3">
    <source>
        <dbReference type="ARBA" id="ARBA00023180"/>
    </source>
</evidence>
<dbReference type="PRINTS" id="PR00023">
    <property type="entry name" value="ZPELLUCIDA"/>
</dbReference>
<feature type="signal peptide" evidence="5">
    <location>
        <begin position="1"/>
        <end position="17"/>
    </location>
</feature>
<evidence type="ECO:0000259" key="6">
    <source>
        <dbReference type="PROSITE" id="PS50287"/>
    </source>
</evidence>
<dbReference type="InterPro" id="IPR001507">
    <property type="entry name" value="ZP_dom"/>
</dbReference>
<dbReference type="InterPro" id="IPR001190">
    <property type="entry name" value="SRCR"/>
</dbReference>
<accession>C3YK70</accession>
<feature type="domain" description="ZP" evidence="7">
    <location>
        <begin position="1097"/>
        <end position="1341"/>
    </location>
</feature>
<dbReference type="InterPro" id="IPR055355">
    <property type="entry name" value="ZP-C"/>
</dbReference>
<sequence>MAVLLIVVCGVLQLVSGQWSPAPGTPGQWSVVPVTPSQWPVDWRPCGDFPWDNGDVTVDCDYNYFEVKQWQSWWDTSPDDPVLVLRGRCTVMCPTGADLLVGPPYSHYRSGWGLDDGAYYCNAGNSTWMGTEPVCLDRYDIFTTRTNETNGIRLLGGTFHGCVELYDNVTQQWGPVRGWDPSISWADLACRNLGLGEALATRAVRDIFDTVTLQQHYHPEYYPSNIPKFVLSPSLPQWEDDVVVDCDYTYSKEKLKPTWTTPAYPLVLQGRCAVTSNCPRETDVLVGPPYSDYYFGYGLTDGAYYCDVSSGSWLGSEPVCQDWRPCGDFPWNKDDVTTDCDYTYSEIRQKIMWSWTTNTEPPLVLQGRCNVSCPDGADMLVGPPYSEEYRGFDGAYYCNLNNNTWMGEEPVCLGRYDLFTTKTNETNGIRLVGGDFYGCVLLYDDVTQQWGPVGGWMAGHYPGTHREDRMAWADLACRNLGFSAGLAAHAYADGGISLLQTHYQPKYYPSTVPKFMVNQSLPQWEGATLQDAIDQIVRESCRYDSSSCVYENYEYPMCLACAGHQEQDDPIDWRPCGDFPWNKDDITVACDYTYSGQGPPWASPTDTPLVLQGRCTVTCLDRWAESLVGPPYSRDLGLLDGTYYCNVGNSTWMGTEPMCLDMFSIYNVITNETNGIRLMGGKFFGCVELYDDVTQQWGPVGGFEIYDGGNHSEHKMSWADLACRNLGFNAALATHAYDPRTWVSTQAYSLPGRFGRYTTYPSSTPLFVLTSSLPEGEGAILYDAIDRVEREPCKYEESFCHKVRNAMCMACTTEDQDDPKDWRPCGDFPWDTDDVIVDCDYTYSEVKHMPSWNATTNLPPLVLQGRCRVTCPVDAEMLLGPPYSVHSWSGAGWGLYEGAYYCDVGNSTWMGAKPACLPFDCVIESLSLFHTGPFNSSTIIMDSLKTVRLVGGEFYGCVDLFDNVTQQWGPVEGWDPERAHYENRMSWADLVCRSLGFEAGLATVGYTLTNGIADPRSVRAYPLVYQYYDKGPTYPSTAPQFVLSQTLPQWEGATLHDAIDHVVRPCSYDRPCSSNSLCLACAREREQNTQDIDVHVTCTPDYMEASFRRDNSVQVDDVQLAAPPCKAEENSTHIYIRAPLGECGTSREITPTEVIYRNLLTVGPDPSNNEIIWQQVTKVPLECHLPRNRTLSLDFRPHFMSAFRSGVQGDGDFRITMELFRTNGFLQPVTEYPVFVDHHEMLHVQIQVDSSDTSLQVFPLTCVATPSDKSDDKIQTDVIVDGCATLPTLQFYPSPGPDRWRFGFQAFAFASGVGMVYLHCDVLLCNATNTNSPCARGCLSSGGRTRREAGREPDIYRLIRGPIVFSDDQTAN</sequence>
<evidence type="ECO:0000256" key="5">
    <source>
        <dbReference type="SAM" id="SignalP"/>
    </source>
</evidence>
<keyword evidence="3" id="KW-0325">Glycoprotein</keyword>
<reference evidence="8" key="1">
    <citation type="journal article" date="2008" name="Nature">
        <title>The amphioxus genome and the evolution of the chordate karyotype.</title>
        <authorList>
            <consortium name="US DOE Joint Genome Institute (JGI-PGF)"/>
            <person name="Putnam N.H."/>
            <person name="Butts T."/>
            <person name="Ferrier D.E.K."/>
            <person name="Furlong R.F."/>
            <person name="Hellsten U."/>
            <person name="Kawashima T."/>
            <person name="Robinson-Rechavi M."/>
            <person name="Shoguchi E."/>
            <person name="Terry A."/>
            <person name="Yu J.-K."/>
            <person name="Benito-Gutierrez E.L."/>
            <person name="Dubchak I."/>
            <person name="Garcia-Fernandez J."/>
            <person name="Gibson-Brown J.J."/>
            <person name="Grigoriev I.V."/>
            <person name="Horton A.C."/>
            <person name="de Jong P.J."/>
            <person name="Jurka J."/>
            <person name="Kapitonov V.V."/>
            <person name="Kohara Y."/>
            <person name="Kuroki Y."/>
            <person name="Lindquist E."/>
            <person name="Lucas S."/>
            <person name="Osoegawa K."/>
            <person name="Pennacchio L.A."/>
            <person name="Salamov A.A."/>
            <person name="Satou Y."/>
            <person name="Sauka-Spengler T."/>
            <person name="Schmutz J."/>
            <person name="Shin-I T."/>
            <person name="Toyoda A."/>
            <person name="Bronner-Fraser M."/>
            <person name="Fujiyama A."/>
            <person name="Holland L.Z."/>
            <person name="Holland P.W.H."/>
            <person name="Satoh N."/>
            <person name="Rokhsar D.S."/>
        </authorList>
    </citation>
    <scope>NUCLEOTIDE SEQUENCE [LARGE SCALE GENOMIC DNA]</scope>
    <source>
        <strain evidence="8">S238N-H82</strain>
        <tissue evidence="8">Testes</tissue>
    </source>
</reference>
<dbReference type="Pfam" id="PF00100">
    <property type="entry name" value="Zona_pellucida"/>
    <property type="match status" value="1"/>
</dbReference>
<comment type="caution">
    <text evidence="4">Lacks conserved residue(s) required for the propagation of feature annotation.</text>
</comment>
<dbReference type="SMART" id="SM00241">
    <property type="entry name" value="ZP"/>
    <property type="match status" value="1"/>
</dbReference>
<feature type="domain" description="SRCR" evidence="6">
    <location>
        <begin position="947"/>
        <end position="1099"/>
    </location>
</feature>
<feature type="chain" id="PRO_5002935717" description="ZP domain-containing protein" evidence="5">
    <location>
        <begin position="18"/>
        <end position="1372"/>
    </location>
</feature>
<dbReference type="SUPFAM" id="SSF56487">
    <property type="entry name" value="SRCR-like"/>
    <property type="match status" value="1"/>
</dbReference>
<dbReference type="PROSITE" id="PS50287">
    <property type="entry name" value="SRCR_2"/>
    <property type="match status" value="4"/>
</dbReference>
<dbReference type="PROSITE" id="PS51034">
    <property type="entry name" value="ZP_2"/>
    <property type="match status" value="1"/>
</dbReference>
<dbReference type="InterPro" id="IPR048290">
    <property type="entry name" value="ZP_chr"/>
</dbReference>
<dbReference type="PANTHER" id="PTHR14002">
    <property type="entry name" value="ENDOGLIN/TGF-BETA RECEPTOR TYPE III"/>
    <property type="match status" value="1"/>
</dbReference>
<evidence type="ECO:0000313" key="8">
    <source>
        <dbReference type="EMBL" id="EEN59527.1"/>
    </source>
</evidence>
<dbReference type="Gene3D" id="2.60.40.3210">
    <property type="entry name" value="Zona pellucida, ZP-N domain"/>
    <property type="match status" value="1"/>
</dbReference>
<evidence type="ECO:0000256" key="2">
    <source>
        <dbReference type="ARBA" id="ARBA00023157"/>
    </source>
</evidence>
<proteinExistence type="predicted"/>
<feature type="domain" description="SRCR" evidence="6">
    <location>
        <begin position="429"/>
        <end position="591"/>
    </location>
</feature>
<evidence type="ECO:0000256" key="1">
    <source>
        <dbReference type="ARBA" id="ARBA00022729"/>
    </source>
</evidence>
<evidence type="ECO:0000259" key="7">
    <source>
        <dbReference type="PROSITE" id="PS51034"/>
    </source>
</evidence>
<protein>
    <recommendedName>
        <fullName evidence="9">ZP domain-containing protein</fullName>
    </recommendedName>
</protein>
<feature type="disulfide bond" evidence="4">
    <location>
        <begin position="548"/>
        <end position="558"/>
    </location>
</feature>
<dbReference type="InParanoid" id="C3YK70"/>
<dbReference type="InterPro" id="IPR036772">
    <property type="entry name" value="SRCR-like_dom_sf"/>
</dbReference>